<evidence type="ECO:0000313" key="2">
    <source>
        <dbReference type="Proteomes" id="UP000789901"/>
    </source>
</evidence>
<organism evidence="1 2">
    <name type="scientific">Gigaspora margarita</name>
    <dbReference type="NCBI Taxonomy" id="4874"/>
    <lineage>
        <taxon>Eukaryota</taxon>
        <taxon>Fungi</taxon>
        <taxon>Fungi incertae sedis</taxon>
        <taxon>Mucoromycota</taxon>
        <taxon>Glomeromycotina</taxon>
        <taxon>Glomeromycetes</taxon>
        <taxon>Diversisporales</taxon>
        <taxon>Gigasporaceae</taxon>
        <taxon>Gigaspora</taxon>
    </lineage>
</organism>
<evidence type="ECO:0000313" key="1">
    <source>
        <dbReference type="EMBL" id="CAG8575543.1"/>
    </source>
</evidence>
<gene>
    <name evidence="1" type="ORF">GMARGA_LOCUS5700</name>
</gene>
<dbReference type="EMBL" id="CAJVQB010002454">
    <property type="protein sequence ID" value="CAG8575543.1"/>
    <property type="molecule type" value="Genomic_DNA"/>
</dbReference>
<proteinExistence type="predicted"/>
<protein>
    <submittedName>
        <fullName evidence="1">25808_t:CDS:1</fullName>
    </submittedName>
</protein>
<comment type="caution">
    <text evidence="1">The sequence shown here is derived from an EMBL/GenBank/DDBJ whole genome shotgun (WGS) entry which is preliminary data.</text>
</comment>
<dbReference type="Proteomes" id="UP000789901">
    <property type="component" value="Unassembled WGS sequence"/>
</dbReference>
<sequence>MSKPEYEITYNRIVFAKLYRAETRGSFNSAALKDSILNAKLLPAIRTELVQYEQSEKFPDNYADKPSHINTT</sequence>
<name>A0ABN7UEC9_GIGMA</name>
<accession>A0ABN7UEC9</accession>
<keyword evidence="2" id="KW-1185">Reference proteome</keyword>
<reference evidence="1 2" key="1">
    <citation type="submission" date="2021-06" db="EMBL/GenBank/DDBJ databases">
        <authorList>
            <person name="Kallberg Y."/>
            <person name="Tangrot J."/>
            <person name="Rosling A."/>
        </authorList>
    </citation>
    <scope>NUCLEOTIDE SEQUENCE [LARGE SCALE GENOMIC DNA]</scope>
    <source>
        <strain evidence="1 2">120-4 pot B 10/14</strain>
    </source>
</reference>